<comment type="caution">
    <text evidence="1">The sequence shown here is derived from an EMBL/GenBank/DDBJ whole genome shotgun (WGS) entry which is preliminary data.</text>
</comment>
<dbReference type="EMBL" id="SNRW01018460">
    <property type="protein sequence ID" value="KAA6367319.1"/>
    <property type="molecule type" value="Genomic_DNA"/>
</dbReference>
<dbReference type="Proteomes" id="UP000324800">
    <property type="component" value="Unassembled WGS sequence"/>
</dbReference>
<sequence length="497" mass="57101">MNRQLMKTHVPKTQTNLETFENLLKTFAIQPFQNDEYHHFSIKEIKPESQMPSLFDKEVFISLTDPDHDVTQIQNSFITLDFTMNLLFNNKFDQFSESYKAGTFIFVGLKSSAQLIHEQVLYHRGRKIDGSLQNDSTTEQFIYNTIKTKSEKNNNRFVHSLYENVRKDDISCCGKYLNIKDISDALAPQTAAPYVMQVNFSVSIPLDDILIFSALSEYPNALFGDLKIKFKINPHSFVFYQIDPVTSMARYYLINKDELLSSGQDKLKDIDLFFRNWSLTFQYTNMFTQIGSTADLVTGVRAEELTPSGLKNLVCDIKPVTVSVRNYVITAAVANMCGYKASQECLNCVRQFYSTRPFVVPAQHIETWAFPSGATLTELRISQNIPLSHVTDMCLLFPKDTRKTTCFENPCNQNMQLSTLGRNFPDFPMNTLNEQFFTMQMIANNLDNIFEATDEYEDSLTTPRGNATRRYNSITYYTSFFITIQCERNSNGALTFD</sequence>
<accession>A0A5J4UA43</accession>
<evidence type="ECO:0000313" key="2">
    <source>
        <dbReference type="Proteomes" id="UP000324800"/>
    </source>
</evidence>
<gene>
    <name evidence="1" type="ORF">EZS28_037155</name>
</gene>
<name>A0A5J4UA43_9EUKA</name>
<evidence type="ECO:0000313" key="1">
    <source>
        <dbReference type="EMBL" id="KAA6367319.1"/>
    </source>
</evidence>
<proteinExistence type="predicted"/>
<protein>
    <submittedName>
        <fullName evidence="1">Uncharacterized protein</fullName>
    </submittedName>
</protein>
<reference evidence="1 2" key="1">
    <citation type="submission" date="2019-03" db="EMBL/GenBank/DDBJ databases">
        <title>Single cell metagenomics reveals metabolic interactions within the superorganism composed of flagellate Streblomastix strix and complex community of Bacteroidetes bacteria on its surface.</title>
        <authorList>
            <person name="Treitli S.C."/>
            <person name="Kolisko M."/>
            <person name="Husnik F."/>
            <person name="Keeling P."/>
            <person name="Hampl V."/>
        </authorList>
    </citation>
    <scope>NUCLEOTIDE SEQUENCE [LARGE SCALE GENOMIC DNA]</scope>
    <source>
        <strain evidence="1">ST1C</strain>
    </source>
</reference>
<organism evidence="1 2">
    <name type="scientific">Streblomastix strix</name>
    <dbReference type="NCBI Taxonomy" id="222440"/>
    <lineage>
        <taxon>Eukaryota</taxon>
        <taxon>Metamonada</taxon>
        <taxon>Preaxostyla</taxon>
        <taxon>Oxymonadida</taxon>
        <taxon>Streblomastigidae</taxon>
        <taxon>Streblomastix</taxon>
    </lineage>
</organism>
<dbReference type="AlphaFoldDB" id="A0A5J4UA43"/>